<gene>
    <name evidence="4" type="ORF">EAH_00061100</name>
</gene>
<dbReference type="RefSeq" id="XP_013248831.1">
    <property type="nucleotide sequence ID" value="XM_013393377.1"/>
</dbReference>
<comment type="cofactor">
    <cofactor evidence="2">
        <name>thiamine diphosphate</name>
        <dbReference type="ChEBI" id="CHEBI:58937"/>
    </cofactor>
</comment>
<comment type="function">
    <text evidence="2">The branched-chain alpha-keto dehydrogenase complex catalyzes the overall conversion of alpha-keto acids to acyl-CoA and CO(2). It contains multiple copies of three enzymatic components: branched-chain alpha-keto acid decarboxylase (E1), lipoamide acyltransferase (E2) and lipoamide dehydrogenase (E3).</text>
</comment>
<feature type="non-terminal residue" evidence="4">
    <location>
        <position position="318"/>
    </location>
</feature>
<keyword evidence="2" id="KW-0786">Thiamine pyrophosphate</keyword>
<dbReference type="CDD" id="cd02000">
    <property type="entry name" value="TPP_E1_PDC_ADC_BCADC"/>
    <property type="match status" value="1"/>
</dbReference>
<comment type="catalytic activity">
    <reaction evidence="2">
        <text>N(6)-[(R)-lipoyl]-L-lysyl-[protein] + 3-methyl-2-oxobutanoate + H(+) = N(6)-[(R)-S(8)-2-methylpropanoyldihydrolipoyl]-L-lysyl-[protein] + CO2</text>
        <dbReference type="Rhea" id="RHEA:13457"/>
        <dbReference type="Rhea" id="RHEA-COMP:10474"/>
        <dbReference type="Rhea" id="RHEA-COMP:10497"/>
        <dbReference type="ChEBI" id="CHEBI:11851"/>
        <dbReference type="ChEBI" id="CHEBI:15378"/>
        <dbReference type="ChEBI" id="CHEBI:16526"/>
        <dbReference type="ChEBI" id="CHEBI:83099"/>
        <dbReference type="ChEBI" id="CHEBI:83142"/>
        <dbReference type="EC" id="1.2.4.4"/>
    </reaction>
</comment>
<evidence type="ECO:0000313" key="5">
    <source>
        <dbReference type="Proteomes" id="UP000018050"/>
    </source>
</evidence>
<dbReference type="Gene3D" id="3.40.50.970">
    <property type="match status" value="1"/>
</dbReference>
<dbReference type="Pfam" id="PF00676">
    <property type="entry name" value="E1_dh"/>
    <property type="match status" value="1"/>
</dbReference>
<dbReference type="InterPro" id="IPR050771">
    <property type="entry name" value="Alpha-ketoacid_DH_E1_comp"/>
</dbReference>
<dbReference type="GO" id="GO:0009083">
    <property type="term" value="P:branched-chain amino acid catabolic process"/>
    <property type="evidence" value="ECO:0007669"/>
    <property type="project" value="TreeGrafter"/>
</dbReference>
<evidence type="ECO:0000256" key="2">
    <source>
        <dbReference type="RuleBase" id="RU365014"/>
    </source>
</evidence>
<dbReference type="Proteomes" id="UP000018050">
    <property type="component" value="Unassembled WGS sequence"/>
</dbReference>
<proteinExistence type="inferred from homology"/>
<reference evidence="4" key="2">
    <citation type="submission" date="2013-10" db="EMBL/GenBank/DDBJ databases">
        <authorList>
            <person name="Aslett M."/>
        </authorList>
    </citation>
    <scope>NUCLEOTIDE SEQUENCE</scope>
    <source>
        <strain evidence="4">Houghton</strain>
    </source>
</reference>
<dbReference type="InterPro" id="IPR001017">
    <property type="entry name" value="DH_E1"/>
</dbReference>
<dbReference type="EC" id="1.2.4.4" evidence="2"/>
<evidence type="ECO:0000259" key="3">
    <source>
        <dbReference type="Pfam" id="PF00676"/>
    </source>
</evidence>
<dbReference type="VEuPathDB" id="ToxoDB:EAH_00061100"/>
<feature type="domain" description="Dehydrogenase E1 component" evidence="3">
    <location>
        <begin position="5"/>
        <end position="282"/>
    </location>
</feature>
<keyword evidence="1 2" id="KW-0560">Oxidoreductase</keyword>
<reference evidence="4" key="1">
    <citation type="submission" date="2013-10" db="EMBL/GenBank/DDBJ databases">
        <title>Genomic analysis of the causative agents of coccidiosis in chickens.</title>
        <authorList>
            <person name="Reid A.J."/>
            <person name="Blake D."/>
            <person name="Billington K."/>
            <person name="Browne H."/>
            <person name="Dunn M."/>
            <person name="Hung S."/>
            <person name="Kawahara F."/>
            <person name="Miranda-Saavedra D."/>
            <person name="Mourier T."/>
            <person name="Nagra H."/>
            <person name="Otto T.D."/>
            <person name="Rawlings N."/>
            <person name="Sanchez A."/>
            <person name="Sanders M."/>
            <person name="Subramaniam C."/>
            <person name="Tay Y."/>
            <person name="Dear P."/>
            <person name="Doerig C."/>
            <person name="Gruber A."/>
            <person name="Parkinson J."/>
            <person name="Shirley M."/>
            <person name="Wan K.L."/>
            <person name="Berriman M."/>
            <person name="Tomley F."/>
            <person name="Pain A."/>
        </authorList>
    </citation>
    <scope>NUCLEOTIDE SEQUENCE</scope>
    <source>
        <strain evidence="4">Houghton</strain>
    </source>
</reference>
<sequence length="318" mass="35810">MLNLSIWDNMLYSVQRQGRFSFYIQNQGEEATQIGIGKALKPEDHLFCQYRELGVLLMKGFKIEEVLGQLLSTKRDESKGRQMPISYSQHTLGIHTICTPLTTQVPHSMGAGYAFRLGNEKRISVGFFGEGAASEGDFHAAANFAATLKGNTLLVCRNNGYAISTPVKDQYAGDGIAIRGIAYGMQTIRVDGNDLFASYLATKAARELILKTNEPHSTSDDSSAYRPPGELEAWNASGILPLARLRKYLTHQGWWSEEEEEAQRKEARAYMLQQMKEAEKIKRWSVMEGLFADVWSHPVQTLEEQKEAFKQHIQTHKD</sequence>
<dbReference type="PANTHER" id="PTHR43380">
    <property type="entry name" value="2-OXOISOVALERATE DEHYDROGENASE SUBUNIT ALPHA, MITOCHONDRIAL"/>
    <property type="match status" value="1"/>
</dbReference>
<dbReference type="GeneID" id="25274180"/>
<dbReference type="InterPro" id="IPR029061">
    <property type="entry name" value="THDP-binding"/>
</dbReference>
<evidence type="ECO:0000313" key="4">
    <source>
        <dbReference type="EMBL" id="CDI81447.1"/>
    </source>
</evidence>
<dbReference type="GO" id="GO:0003863">
    <property type="term" value="F:branched-chain 2-oxo acid dehydrogenase activity"/>
    <property type="evidence" value="ECO:0007669"/>
    <property type="project" value="UniProtKB-EC"/>
</dbReference>
<evidence type="ECO:0000256" key="1">
    <source>
        <dbReference type="ARBA" id="ARBA00023002"/>
    </source>
</evidence>
<dbReference type="PANTHER" id="PTHR43380:SF1">
    <property type="entry name" value="2-OXOISOVALERATE DEHYDROGENASE SUBUNIT ALPHA, MITOCHONDRIAL"/>
    <property type="match status" value="1"/>
</dbReference>
<keyword evidence="5" id="KW-1185">Reference proteome</keyword>
<accession>U6GPD0</accession>
<dbReference type="OMA" id="GMFRGVN"/>
<name>U6GPD0_EIMAC</name>
<dbReference type="AlphaFoldDB" id="U6GPD0"/>
<dbReference type="EMBL" id="HG671644">
    <property type="protein sequence ID" value="CDI81447.1"/>
    <property type="molecule type" value="Genomic_DNA"/>
</dbReference>
<organism evidence="4 5">
    <name type="scientific">Eimeria acervulina</name>
    <name type="common">Coccidian parasite</name>
    <dbReference type="NCBI Taxonomy" id="5801"/>
    <lineage>
        <taxon>Eukaryota</taxon>
        <taxon>Sar</taxon>
        <taxon>Alveolata</taxon>
        <taxon>Apicomplexa</taxon>
        <taxon>Conoidasida</taxon>
        <taxon>Coccidia</taxon>
        <taxon>Eucoccidiorida</taxon>
        <taxon>Eimeriorina</taxon>
        <taxon>Eimeriidae</taxon>
        <taxon>Eimeria</taxon>
    </lineage>
</organism>
<dbReference type="SUPFAM" id="SSF52518">
    <property type="entry name" value="Thiamin diphosphate-binding fold (THDP-binding)"/>
    <property type="match status" value="1"/>
</dbReference>
<protein>
    <recommendedName>
        <fullName evidence="2">2-oxoisovalerate dehydrogenase subunit alpha</fullName>
        <ecNumber evidence="2">1.2.4.4</ecNumber>
    </recommendedName>
    <alternativeName>
        <fullName evidence="2">Branched-chain alpha-keto acid dehydrogenase E1 component alpha chain</fullName>
    </alternativeName>
</protein>
<dbReference type="OrthoDB" id="3845at2759"/>
<comment type="similarity">
    <text evidence="2">Belongs to the BCKDHA family.</text>
</comment>